<accession>A0A3N3DZ27</accession>
<dbReference type="Proteomes" id="UP000278792">
    <property type="component" value="Unassembled WGS sequence"/>
</dbReference>
<dbReference type="Gene3D" id="2.40.160.10">
    <property type="entry name" value="Porin"/>
    <property type="match status" value="1"/>
</dbReference>
<organism evidence="2 3">
    <name type="scientific">Vibrio ponticus</name>
    <dbReference type="NCBI Taxonomy" id="265668"/>
    <lineage>
        <taxon>Bacteria</taxon>
        <taxon>Pseudomonadati</taxon>
        <taxon>Pseudomonadota</taxon>
        <taxon>Gammaproteobacteria</taxon>
        <taxon>Vibrionales</taxon>
        <taxon>Vibrionaceae</taxon>
        <taxon>Vibrio</taxon>
    </lineage>
</organism>
<sequence length="364" mass="41639">MSRSLSVLIGSLLIARYASANYDINDNVSFSGFGSTSWAKSNNEMPLLINRDISDSSCFDCDTTLGLQLDIYYEAFKASAQLVKRPQDDWSDPELEWAYVGYNNGPWTVQLGRLRNPLFLYSEYYYVGQAYTPARPPGEVYNSILGITFYEGGSLTYTYDFAEEYSLAITPFFGLEDNKKIQLNDVTLLDLDTHNMLGLNFTLSNDNSRWNLSYLKSKYDQKVTLINYTVSTPIGPMTIPSFVQEEKNKKIELYSLGAEYELNNVTLAAEAQKNDRTYSWYLMSAIQLNSFKPYLSYAQQYNDDHKLDGDSVLLGTRYDLLYNVSLNAEWQYFHAEKDQNGSFIDTPNSKSHAQLFTIMINFVF</sequence>
<name>A0A3N3DZ27_9VIBR</name>
<evidence type="ECO:0000313" key="3">
    <source>
        <dbReference type="Proteomes" id="UP000278792"/>
    </source>
</evidence>
<evidence type="ECO:0000256" key="1">
    <source>
        <dbReference type="SAM" id="SignalP"/>
    </source>
</evidence>
<feature type="signal peptide" evidence="1">
    <location>
        <begin position="1"/>
        <end position="20"/>
    </location>
</feature>
<proteinExistence type="predicted"/>
<dbReference type="AlphaFoldDB" id="A0A3N3DZ27"/>
<dbReference type="GO" id="GO:0016020">
    <property type="term" value="C:membrane"/>
    <property type="evidence" value="ECO:0007669"/>
    <property type="project" value="InterPro"/>
</dbReference>
<dbReference type="InterPro" id="IPR023614">
    <property type="entry name" value="Porin_dom_sf"/>
</dbReference>
<dbReference type="EMBL" id="RKIK01000033">
    <property type="protein sequence ID" value="ROV59745.1"/>
    <property type="molecule type" value="Genomic_DNA"/>
</dbReference>
<dbReference type="GO" id="GO:0015288">
    <property type="term" value="F:porin activity"/>
    <property type="evidence" value="ECO:0007669"/>
    <property type="project" value="InterPro"/>
</dbReference>
<dbReference type="SUPFAM" id="SSF56935">
    <property type="entry name" value="Porins"/>
    <property type="match status" value="1"/>
</dbReference>
<gene>
    <name evidence="2" type="ORF">EGH82_12250</name>
</gene>
<comment type="caution">
    <text evidence="2">The sequence shown here is derived from an EMBL/GenBank/DDBJ whole genome shotgun (WGS) entry which is preliminary data.</text>
</comment>
<evidence type="ECO:0000313" key="2">
    <source>
        <dbReference type="EMBL" id="ROV59745.1"/>
    </source>
</evidence>
<protein>
    <submittedName>
        <fullName evidence="2">Porin</fullName>
    </submittedName>
</protein>
<feature type="chain" id="PRO_5018267835" evidence="1">
    <location>
        <begin position="21"/>
        <end position="364"/>
    </location>
</feature>
<keyword evidence="1" id="KW-0732">Signal</keyword>
<reference evidence="2 3" key="1">
    <citation type="submission" date="2018-11" db="EMBL/GenBank/DDBJ databases">
        <title>Vibrio ponticus strain CAIM 1751 pathogenic for the snapper Lutjanus guttatus.</title>
        <authorList>
            <person name="Soto-Rodriguez S."/>
            <person name="Lozano-Olvera R."/>
            <person name="Gomez-Gil B."/>
        </authorList>
    </citation>
    <scope>NUCLEOTIDE SEQUENCE [LARGE SCALE GENOMIC DNA]</scope>
    <source>
        <strain evidence="2 3">CAIM 1751</strain>
    </source>
</reference>
<dbReference type="RefSeq" id="WP_123782292.1">
    <property type="nucleotide sequence ID" value="NZ_RKIK01000033.1"/>
</dbReference>